<keyword evidence="5 6" id="KW-0472">Membrane</keyword>
<proteinExistence type="inferred from homology"/>
<keyword evidence="3 6" id="KW-0812">Transmembrane</keyword>
<dbReference type="Gene3D" id="1.10.3730.20">
    <property type="match status" value="1"/>
</dbReference>
<protein>
    <submittedName>
        <fullName evidence="8">DMT family transporter</fullName>
    </submittedName>
</protein>
<dbReference type="InterPro" id="IPR037185">
    <property type="entry name" value="EmrE-like"/>
</dbReference>
<dbReference type="InterPro" id="IPR050638">
    <property type="entry name" value="AA-Vitamin_Transporters"/>
</dbReference>
<evidence type="ECO:0000256" key="6">
    <source>
        <dbReference type="SAM" id="Phobius"/>
    </source>
</evidence>
<dbReference type="PANTHER" id="PTHR32322">
    <property type="entry name" value="INNER MEMBRANE TRANSPORTER"/>
    <property type="match status" value="1"/>
</dbReference>
<gene>
    <name evidence="8" type="ORF">ACFP57_05010</name>
</gene>
<feature type="transmembrane region" description="Helical" evidence="6">
    <location>
        <begin position="260"/>
        <end position="279"/>
    </location>
</feature>
<keyword evidence="4 6" id="KW-1133">Transmembrane helix</keyword>
<evidence type="ECO:0000256" key="1">
    <source>
        <dbReference type="ARBA" id="ARBA00004141"/>
    </source>
</evidence>
<evidence type="ECO:0000313" key="9">
    <source>
        <dbReference type="Proteomes" id="UP001596266"/>
    </source>
</evidence>
<comment type="subcellular location">
    <subcellularLocation>
        <location evidence="1">Membrane</location>
        <topology evidence="1">Multi-pass membrane protein</topology>
    </subcellularLocation>
</comment>
<sequence length="304" mass="30702">MTSPHHANARHASHQPGRARAVALTIAGAALWGTTGTSQALLPGHPSPVAVGGLRALIAGTALLVLALFRGTSWLRQVFGRGHLGWLALAGLGVAGYQLTFFAAVSRAGVAVGTLVMLATAPAVAGLAGWGRTGIRPSRAWLVATLVGLSGAALLVLGAGSVASPDAMGLALAVAAGGFFATYTVASRELVVEGLDPIALTASIFLVAGAILIGPLLGQDLSFVSQPRSLWVLAWLGLAATAGAYMLYQLGMRRVDAAQAATFALAEPMVANLLAVLVLREPFTAVMGLGLVLVLAGLGLLGWA</sequence>
<feature type="transmembrane region" description="Helical" evidence="6">
    <location>
        <begin position="54"/>
        <end position="72"/>
    </location>
</feature>
<feature type="transmembrane region" description="Helical" evidence="6">
    <location>
        <begin position="140"/>
        <end position="161"/>
    </location>
</feature>
<accession>A0ABW1X2C2</accession>
<dbReference type="RefSeq" id="WP_343885017.1">
    <property type="nucleotide sequence ID" value="NZ_BAAAKI010000004.1"/>
</dbReference>
<comment type="similarity">
    <text evidence="2">Belongs to the EamA transporter family.</text>
</comment>
<feature type="transmembrane region" description="Helical" evidence="6">
    <location>
        <begin position="84"/>
        <end position="104"/>
    </location>
</feature>
<feature type="transmembrane region" description="Helical" evidence="6">
    <location>
        <begin position="198"/>
        <end position="218"/>
    </location>
</feature>
<dbReference type="SUPFAM" id="SSF103481">
    <property type="entry name" value="Multidrug resistance efflux transporter EmrE"/>
    <property type="match status" value="2"/>
</dbReference>
<feature type="domain" description="EamA" evidence="7">
    <location>
        <begin position="168"/>
        <end position="301"/>
    </location>
</feature>
<evidence type="ECO:0000256" key="5">
    <source>
        <dbReference type="ARBA" id="ARBA00023136"/>
    </source>
</evidence>
<feature type="transmembrane region" description="Helical" evidence="6">
    <location>
        <begin position="285"/>
        <end position="303"/>
    </location>
</feature>
<dbReference type="Proteomes" id="UP001596266">
    <property type="component" value="Unassembled WGS sequence"/>
</dbReference>
<organism evidence="8 9">
    <name type="scientific">Luteococcus sanguinis</name>
    <dbReference type="NCBI Taxonomy" id="174038"/>
    <lineage>
        <taxon>Bacteria</taxon>
        <taxon>Bacillati</taxon>
        <taxon>Actinomycetota</taxon>
        <taxon>Actinomycetes</taxon>
        <taxon>Propionibacteriales</taxon>
        <taxon>Propionibacteriaceae</taxon>
        <taxon>Luteococcus</taxon>
    </lineage>
</organism>
<feature type="domain" description="EamA" evidence="7">
    <location>
        <begin position="21"/>
        <end position="156"/>
    </location>
</feature>
<dbReference type="InterPro" id="IPR000620">
    <property type="entry name" value="EamA_dom"/>
</dbReference>
<feature type="transmembrane region" description="Helical" evidence="6">
    <location>
        <begin position="167"/>
        <end position="186"/>
    </location>
</feature>
<evidence type="ECO:0000256" key="4">
    <source>
        <dbReference type="ARBA" id="ARBA00022989"/>
    </source>
</evidence>
<evidence type="ECO:0000313" key="8">
    <source>
        <dbReference type="EMBL" id="MFC6396347.1"/>
    </source>
</evidence>
<feature type="transmembrane region" description="Helical" evidence="6">
    <location>
        <begin position="110"/>
        <end position="128"/>
    </location>
</feature>
<feature type="transmembrane region" description="Helical" evidence="6">
    <location>
        <begin position="21"/>
        <end position="42"/>
    </location>
</feature>
<keyword evidence="9" id="KW-1185">Reference proteome</keyword>
<evidence type="ECO:0000259" key="7">
    <source>
        <dbReference type="Pfam" id="PF00892"/>
    </source>
</evidence>
<dbReference type="PANTHER" id="PTHR32322:SF2">
    <property type="entry name" value="EAMA DOMAIN-CONTAINING PROTEIN"/>
    <property type="match status" value="1"/>
</dbReference>
<evidence type="ECO:0000256" key="2">
    <source>
        <dbReference type="ARBA" id="ARBA00007362"/>
    </source>
</evidence>
<name>A0ABW1X2C2_9ACTN</name>
<evidence type="ECO:0000256" key="3">
    <source>
        <dbReference type="ARBA" id="ARBA00022692"/>
    </source>
</evidence>
<comment type="caution">
    <text evidence="8">The sequence shown here is derived from an EMBL/GenBank/DDBJ whole genome shotgun (WGS) entry which is preliminary data.</text>
</comment>
<feature type="transmembrane region" description="Helical" evidence="6">
    <location>
        <begin position="230"/>
        <end position="248"/>
    </location>
</feature>
<dbReference type="EMBL" id="JBHSUA010000009">
    <property type="protein sequence ID" value="MFC6396347.1"/>
    <property type="molecule type" value="Genomic_DNA"/>
</dbReference>
<dbReference type="Pfam" id="PF00892">
    <property type="entry name" value="EamA"/>
    <property type="match status" value="2"/>
</dbReference>
<reference evidence="9" key="1">
    <citation type="journal article" date="2019" name="Int. J. Syst. Evol. Microbiol.">
        <title>The Global Catalogue of Microorganisms (GCM) 10K type strain sequencing project: providing services to taxonomists for standard genome sequencing and annotation.</title>
        <authorList>
            <consortium name="The Broad Institute Genomics Platform"/>
            <consortium name="The Broad Institute Genome Sequencing Center for Infectious Disease"/>
            <person name="Wu L."/>
            <person name="Ma J."/>
        </authorList>
    </citation>
    <scope>NUCLEOTIDE SEQUENCE [LARGE SCALE GENOMIC DNA]</scope>
    <source>
        <strain evidence="9">CGMCC 1.15277</strain>
    </source>
</reference>